<evidence type="ECO:0000259" key="12">
    <source>
        <dbReference type="PROSITE" id="PS51263"/>
    </source>
</evidence>
<evidence type="ECO:0000256" key="1">
    <source>
        <dbReference type="ARBA" id="ARBA00004245"/>
    </source>
</evidence>
<feature type="region of interest" description="Disordered" evidence="11">
    <location>
        <begin position="315"/>
        <end position="467"/>
    </location>
</feature>
<feature type="region of interest" description="Disordered" evidence="11">
    <location>
        <begin position="561"/>
        <end position="662"/>
    </location>
</feature>
<feature type="compositionally biased region" description="Basic and acidic residues" evidence="11">
    <location>
        <begin position="612"/>
        <end position="633"/>
    </location>
</feature>
<feature type="region of interest" description="Disordered" evidence="11">
    <location>
        <begin position="130"/>
        <end position="184"/>
    </location>
</feature>
<name>A0A5M9MRX8_9EURO</name>
<dbReference type="RefSeq" id="XP_033427505.1">
    <property type="nucleotide sequence ID" value="XM_033568699.1"/>
</dbReference>
<dbReference type="CDD" id="cd11285">
    <property type="entry name" value="ADF_Twf-N_like"/>
    <property type="match status" value="1"/>
</dbReference>
<evidence type="ECO:0000256" key="2">
    <source>
        <dbReference type="ARBA" id="ARBA00004544"/>
    </source>
</evidence>
<feature type="compositionally biased region" description="Polar residues" evidence="11">
    <location>
        <begin position="446"/>
        <end position="455"/>
    </location>
</feature>
<keyword evidence="7" id="KW-0206">Cytoskeleton</keyword>
<evidence type="ECO:0000256" key="6">
    <source>
        <dbReference type="ARBA" id="ARBA00023203"/>
    </source>
</evidence>
<feature type="domain" description="ADF-H" evidence="12">
    <location>
        <begin position="203"/>
        <end position="330"/>
    </location>
</feature>
<comment type="subunit">
    <text evidence="8">Interacts with G-actin; ADP-actin form.</text>
</comment>
<comment type="subcellular location">
    <subcellularLocation>
        <location evidence="2">Cytoplasm</location>
        <location evidence="2">Cell cortex</location>
    </subcellularLocation>
    <subcellularLocation>
        <location evidence="1">Cytoplasm</location>
        <location evidence="1">Cytoskeleton</location>
    </subcellularLocation>
</comment>
<feature type="compositionally biased region" description="Basic and acidic residues" evidence="11">
    <location>
        <begin position="149"/>
        <end position="173"/>
    </location>
</feature>
<organism evidence="13 14">
    <name type="scientific">Aspergillus tanneri</name>
    <dbReference type="NCBI Taxonomy" id="1220188"/>
    <lineage>
        <taxon>Eukaryota</taxon>
        <taxon>Fungi</taxon>
        <taxon>Dikarya</taxon>
        <taxon>Ascomycota</taxon>
        <taxon>Pezizomycotina</taxon>
        <taxon>Eurotiomycetes</taxon>
        <taxon>Eurotiomycetidae</taxon>
        <taxon>Eurotiales</taxon>
        <taxon>Aspergillaceae</taxon>
        <taxon>Aspergillus</taxon>
        <taxon>Aspergillus subgen. Circumdati</taxon>
    </lineage>
</organism>
<dbReference type="GO" id="GO:0051015">
    <property type="term" value="F:actin filament binding"/>
    <property type="evidence" value="ECO:0007669"/>
    <property type="project" value="TreeGrafter"/>
</dbReference>
<evidence type="ECO:0000256" key="8">
    <source>
        <dbReference type="ARBA" id="ARBA00038532"/>
    </source>
</evidence>
<feature type="compositionally biased region" description="Acidic residues" evidence="11">
    <location>
        <begin position="648"/>
        <end position="662"/>
    </location>
</feature>
<accession>A0A5M9MRX8</accession>
<dbReference type="SMART" id="SM00102">
    <property type="entry name" value="ADF"/>
    <property type="match status" value="2"/>
</dbReference>
<keyword evidence="4" id="KW-0963">Cytoplasm</keyword>
<dbReference type="Proteomes" id="UP000324241">
    <property type="component" value="Unassembled WGS sequence"/>
</dbReference>
<dbReference type="Pfam" id="PF04696">
    <property type="entry name" value="Pinin_SDK_memA"/>
    <property type="match status" value="1"/>
</dbReference>
<dbReference type="InterPro" id="IPR002108">
    <property type="entry name" value="ADF-H"/>
</dbReference>
<evidence type="ECO:0000256" key="4">
    <source>
        <dbReference type="ARBA" id="ARBA00022490"/>
    </source>
</evidence>
<dbReference type="PANTHER" id="PTHR13759">
    <property type="entry name" value="TWINFILIN"/>
    <property type="match status" value="1"/>
</dbReference>
<dbReference type="Gene3D" id="3.40.20.10">
    <property type="entry name" value="Severin"/>
    <property type="match status" value="2"/>
</dbReference>
<evidence type="ECO:0000313" key="14">
    <source>
        <dbReference type="Proteomes" id="UP000324241"/>
    </source>
</evidence>
<sequence length="662" mass="73646">MQSGISVSPELHDAFNNFVSDSSIFCLPVTISSESLAPLTPVPFSAPNAFYPSLSQLSSVLEPKTPIYLLIRQPQGALSSLVALTYIPSNAGVRAKTLFASTRATLARELGTEKFASSIFATEEDEVMGEQAWREREAEKNGSSSRGGFQREDLMGEKERELEAVRRAEEEARSGTPGRDIGIGGSFIRGNGGGLFGPSNNARFQMPVDEDAKDALKSLQQGGLVQLVIDIPKETVRLAAAESGVNANSVQKHISSSSPRYTFYHYPDSEAVIFIYTCPSSSSIKERMLYASSRLYALQLAEDQGLKIMKKIEASSPDEVSGEQLQEEVNPSQTNGPQRGFARPRRPGRSLASAVALPDQENTAPSPDAAGLKRRQSSISDPDPDNKRRRLSFRDDNDERRSVANGKQTSPDGADQKPDRRPSRQTGRRDEERKRGQRLFGALLGTLSQSSNSAAQKRRADIEKRQQDKLKLQDEEYDELKRKRRDERAAIRKKEQIIYDEEAMRTRHSNLLAMAQFLKTKSEPVLYYKPWQLRSDDHSIIQKQIEDAEATITREVAEFKTRYLPEEENHKDKDEAPPGENFELGPVPEIGVKEEIQEPMHVVSDTPGAATNHEKSLETTKTEDTSTEDHNVPDDNGQSDVHRGHDDDGGEVVEDQEDTVIY</sequence>
<dbReference type="CDD" id="cd11284">
    <property type="entry name" value="ADF_Twf-C_like"/>
    <property type="match status" value="1"/>
</dbReference>
<dbReference type="FunFam" id="3.40.20.10:FF:000007">
    <property type="entry name" value="Twinfilin-1 isoform 1"/>
    <property type="match status" value="1"/>
</dbReference>
<dbReference type="GO" id="GO:0051016">
    <property type="term" value="P:barbed-end actin filament capping"/>
    <property type="evidence" value="ECO:0007669"/>
    <property type="project" value="TreeGrafter"/>
</dbReference>
<feature type="compositionally biased region" description="Basic and acidic residues" evidence="11">
    <location>
        <begin position="458"/>
        <end position="467"/>
    </location>
</feature>
<feature type="compositionally biased region" description="Basic and acidic residues" evidence="11">
    <location>
        <begin position="561"/>
        <end position="576"/>
    </location>
</feature>
<dbReference type="GO" id="GO:0005884">
    <property type="term" value="C:actin filament"/>
    <property type="evidence" value="ECO:0007669"/>
    <property type="project" value="TreeGrafter"/>
</dbReference>
<dbReference type="GO" id="GO:0003785">
    <property type="term" value="F:actin monomer binding"/>
    <property type="evidence" value="ECO:0007669"/>
    <property type="project" value="TreeGrafter"/>
</dbReference>
<dbReference type="VEuPathDB" id="FungiDB:EYZ11_002693"/>
<dbReference type="GO" id="GO:0005938">
    <property type="term" value="C:cell cortex"/>
    <property type="evidence" value="ECO:0007669"/>
    <property type="project" value="UniProtKB-SubCell"/>
</dbReference>
<keyword evidence="5" id="KW-0677">Repeat</keyword>
<dbReference type="PANTHER" id="PTHR13759:SF1">
    <property type="entry name" value="TWINFILIN"/>
    <property type="match status" value="1"/>
</dbReference>
<dbReference type="InterPro" id="IPR029006">
    <property type="entry name" value="ADF-H/Gelsolin-like_dom_sf"/>
</dbReference>
<dbReference type="GeneID" id="54326729"/>
<dbReference type="GO" id="GO:0030042">
    <property type="term" value="P:actin filament depolymerization"/>
    <property type="evidence" value="ECO:0007669"/>
    <property type="project" value="TreeGrafter"/>
</dbReference>
<dbReference type="InterPro" id="IPR028458">
    <property type="entry name" value="Twinfilin"/>
</dbReference>
<dbReference type="FunFam" id="3.40.20.10:FF:000042">
    <property type="entry name" value="Actin depolymerizing protein"/>
    <property type="match status" value="1"/>
</dbReference>
<protein>
    <recommendedName>
        <fullName evidence="10">Twinfilin</fullName>
    </recommendedName>
</protein>
<dbReference type="OrthoDB" id="10006997at2759"/>
<proteinExistence type="inferred from homology"/>
<evidence type="ECO:0000256" key="5">
    <source>
        <dbReference type="ARBA" id="ARBA00022737"/>
    </source>
</evidence>
<comment type="caution">
    <text evidence="13">The sequence shown here is derived from an EMBL/GenBank/DDBJ whole genome shotgun (WGS) entry which is preliminary data.</text>
</comment>
<comment type="function">
    <text evidence="9">Actin-binding protein involved in motile and morphological processes. Inhibits actin polymerization, likely by sequestering G-actin.</text>
</comment>
<evidence type="ECO:0000313" key="13">
    <source>
        <dbReference type="EMBL" id="KAA8648144.1"/>
    </source>
</evidence>
<dbReference type="Pfam" id="PF00241">
    <property type="entry name" value="Cofilin_ADF"/>
    <property type="match status" value="2"/>
</dbReference>
<dbReference type="PROSITE" id="PS51263">
    <property type="entry name" value="ADF_H"/>
    <property type="match status" value="2"/>
</dbReference>
<feature type="compositionally biased region" description="Polar residues" evidence="11">
    <location>
        <begin position="323"/>
        <end position="337"/>
    </location>
</feature>
<evidence type="ECO:0000256" key="10">
    <source>
        <dbReference type="ARBA" id="ARBA00069496"/>
    </source>
</evidence>
<evidence type="ECO:0000256" key="9">
    <source>
        <dbReference type="ARBA" id="ARBA00056419"/>
    </source>
</evidence>
<feature type="domain" description="ADF-H" evidence="12">
    <location>
        <begin position="4"/>
        <end position="137"/>
    </location>
</feature>
<keyword evidence="6" id="KW-0009">Actin-binding</keyword>
<dbReference type="EMBL" id="QUQM01000003">
    <property type="protein sequence ID" value="KAA8648144.1"/>
    <property type="molecule type" value="Genomic_DNA"/>
</dbReference>
<feature type="compositionally biased region" description="Basic and acidic residues" evidence="11">
    <location>
        <begin position="392"/>
        <end position="402"/>
    </location>
</feature>
<comment type="similarity">
    <text evidence="3">Belongs to the actin-binding proteins ADF family. Twinfilin subfamily.</text>
</comment>
<reference evidence="13 14" key="1">
    <citation type="submission" date="2019-08" db="EMBL/GenBank/DDBJ databases">
        <title>The genome sequence of a newly discovered highly antifungal drug resistant Aspergillus species, Aspergillus tanneri NIH 1004.</title>
        <authorList>
            <person name="Mounaud S."/>
            <person name="Singh I."/>
            <person name="Joardar V."/>
            <person name="Pakala S."/>
            <person name="Pakala S."/>
            <person name="Venepally P."/>
            <person name="Chung J.K."/>
            <person name="Losada L."/>
            <person name="Nierman W.C."/>
        </authorList>
    </citation>
    <scope>NUCLEOTIDE SEQUENCE [LARGE SCALE GENOMIC DNA]</scope>
    <source>
        <strain evidence="13 14">NIH1004</strain>
    </source>
</reference>
<dbReference type="AlphaFoldDB" id="A0A5M9MRX8"/>
<evidence type="ECO:0000256" key="7">
    <source>
        <dbReference type="ARBA" id="ARBA00023212"/>
    </source>
</evidence>
<gene>
    <name evidence="13" type="primary">TWF1</name>
    <name evidence="13" type="ORF">ATNIH1004_004027</name>
</gene>
<dbReference type="InterPro" id="IPR006786">
    <property type="entry name" value="Pinin_SDK_MemA"/>
</dbReference>
<feature type="compositionally biased region" description="Basic and acidic residues" evidence="11">
    <location>
        <begin position="414"/>
        <end position="434"/>
    </location>
</feature>
<evidence type="ECO:0000256" key="3">
    <source>
        <dbReference type="ARBA" id="ARBA00009557"/>
    </source>
</evidence>
<dbReference type="SUPFAM" id="SSF55753">
    <property type="entry name" value="Actin depolymerizing proteins"/>
    <property type="match status" value="2"/>
</dbReference>
<evidence type="ECO:0000256" key="11">
    <source>
        <dbReference type="SAM" id="MobiDB-lite"/>
    </source>
</evidence>